<feature type="non-terminal residue" evidence="2">
    <location>
        <position position="1"/>
    </location>
</feature>
<proteinExistence type="predicted"/>
<name>X1N3S3_9ZZZZ</name>
<keyword evidence="1" id="KW-0472">Membrane</keyword>
<protein>
    <submittedName>
        <fullName evidence="2">Uncharacterized protein</fullName>
    </submittedName>
</protein>
<gene>
    <name evidence="2" type="ORF">S06H3_25897</name>
</gene>
<comment type="caution">
    <text evidence="2">The sequence shown here is derived from an EMBL/GenBank/DDBJ whole genome shotgun (WGS) entry which is preliminary data.</text>
</comment>
<feature type="transmembrane region" description="Helical" evidence="1">
    <location>
        <begin position="7"/>
        <end position="28"/>
    </location>
</feature>
<keyword evidence="1" id="KW-1133">Transmembrane helix</keyword>
<sequence>ADIKWRSFFIWFWLSSYIITFGDIAFLGELNPILLAGYIPDFVLTRPLGITHKPIQGDFDIWNCLPG</sequence>
<dbReference type="EMBL" id="BARV01014934">
    <property type="protein sequence ID" value="GAI24916.1"/>
    <property type="molecule type" value="Genomic_DNA"/>
</dbReference>
<evidence type="ECO:0000313" key="2">
    <source>
        <dbReference type="EMBL" id="GAI24916.1"/>
    </source>
</evidence>
<keyword evidence="1" id="KW-0812">Transmembrane</keyword>
<dbReference type="AlphaFoldDB" id="X1N3S3"/>
<evidence type="ECO:0000256" key="1">
    <source>
        <dbReference type="SAM" id="Phobius"/>
    </source>
</evidence>
<reference evidence="2" key="1">
    <citation type="journal article" date="2014" name="Front. Microbiol.">
        <title>High frequency of phylogenetically diverse reductive dehalogenase-homologous genes in deep subseafloor sedimentary metagenomes.</title>
        <authorList>
            <person name="Kawai M."/>
            <person name="Futagami T."/>
            <person name="Toyoda A."/>
            <person name="Takaki Y."/>
            <person name="Nishi S."/>
            <person name="Hori S."/>
            <person name="Arai W."/>
            <person name="Tsubouchi T."/>
            <person name="Morono Y."/>
            <person name="Uchiyama I."/>
            <person name="Ito T."/>
            <person name="Fujiyama A."/>
            <person name="Inagaki F."/>
            <person name="Takami H."/>
        </authorList>
    </citation>
    <scope>NUCLEOTIDE SEQUENCE</scope>
    <source>
        <strain evidence="2">Expedition CK06-06</strain>
    </source>
</reference>
<accession>X1N3S3</accession>
<organism evidence="2">
    <name type="scientific">marine sediment metagenome</name>
    <dbReference type="NCBI Taxonomy" id="412755"/>
    <lineage>
        <taxon>unclassified sequences</taxon>
        <taxon>metagenomes</taxon>
        <taxon>ecological metagenomes</taxon>
    </lineage>
</organism>